<reference evidence="2 3" key="1">
    <citation type="submission" date="2021-02" db="EMBL/GenBank/DDBJ databases">
        <title>Whole genome sequencing of Streptomyces actuosus VRA1.</title>
        <authorList>
            <person name="Sen G."/>
            <person name="Sen A."/>
        </authorList>
    </citation>
    <scope>NUCLEOTIDE SEQUENCE [LARGE SCALE GENOMIC DNA]</scope>
    <source>
        <strain evidence="2 3">VRA1</strain>
    </source>
</reference>
<dbReference type="PANTHER" id="PTHR33495:SF2">
    <property type="entry name" value="ANTI-SIGMA FACTOR ANTAGONIST TM_1081-RELATED"/>
    <property type="match status" value="1"/>
</dbReference>
<dbReference type="PANTHER" id="PTHR33495">
    <property type="entry name" value="ANTI-SIGMA FACTOR ANTAGONIST TM_1081-RELATED-RELATED"/>
    <property type="match status" value="1"/>
</dbReference>
<evidence type="ECO:0000313" key="3">
    <source>
        <dbReference type="Proteomes" id="UP000788262"/>
    </source>
</evidence>
<protein>
    <submittedName>
        <fullName evidence="2">STAS domain-containing protein</fullName>
    </submittedName>
</protein>
<dbReference type="InterPro" id="IPR058548">
    <property type="entry name" value="MlaB-like_STAS"/>
</dbReference>
<dbReference type="InterPro" id="IPR036513">
    <property type="entry name" value="STAS_dom_sf"/>
</dbReference>
<keyword evidence="3" id="KW-1185">Reference proteome</keyword>
<dbReference type="PROSITE" id="PS50801">
    <property type="entry name" value="STAS"/>
    <property type="match status" value="1"/>
</dbReference>
<proteinExistence type="predicted"/>
<comment type="caution">
    <text evidence="2">The sequence shown here is derived from an EMBL/GenBank/DDBJ whole genome shotgun (WGS) entry which is preliminary data.</text>
</comment>
<dbReference type="Pfam" id="PF13466">
    <property type="entry name" value="STAS_2"/>
    <property type="match status" value="1"/>
</dbReference>
<dbReference type="SUPFAM" id="SSF52091">
    <property type="entry name" value="SpoIIaa-like"/>
    <property type="match status" value="1"/>
</dbReference>
<feature type="domain" description="STAS" evidence="1">
    <location>
        <begin position="46"/>
        <end position="124"/>
    </location>
</feature>
<name>A0ABS2VHL5_STRAS</name>
<dbReference type="Gene3D" id="3.30.750.24">
    <property type="entry name" value="STAS domain"/>
    <property type="match status" value="1"/>
</dbReference>
<dbReference type="Proteomes" id="UP000788262">
    <property type="component" value="Unassembled WGS sequence"/>
</dbReference>
<sequence>MPEPAYQARCPVGEPAVRAMSGNPPKPRPPCPPVIEIGPGGDRVRVAVRGDLDVDTGRELQQALRAALARSDRGVDLDLGGVGFCDCSTLNVLLALRERARHEAKTVVVRAAGPAAARLLELSGAGYLFAVGGRDAGG</sequence>
<gene>
    <name evidence="2" type="ORF">JS756_00340</name>
</gene>
<accession>A0ABS2VHL5</accession>
<organism evidence="2 3">
    <name type="scientific">Streptomyces actuosus</name>
    <dbReference type="NCBI Taxonomy" id="1885"/>
    <lineage>
        <taxon>Bacteria</taxon>
        <taxon>Bacillati</taxon>
        <taxon>Actinomycetota</taxon>
        <taxon>Actinomycetes</taxon>
        <taxon>Kitasatosporales</taxon>
        <taxon>Streptomycetaceae</taxon>
        <taxon>Streptomyces</taxon>
    </lineage>
</organism>
<evidence type="ECO:0000259" key="1">
    <source>
        <dbReference type="PROSITE" id="PS50801"/>
    </source>
</evidence>
<evidence type="ECO:0000313" key="2">
    <source>
        <dbReference type="EMBL" id="MBN0042582.1"/>
    </source>
</evidence>
<dbReference type="EMBL" id="JAFFZS010000001">
    <property type="protein sequence ID" value="MBN0042582.1"/>
    <property type="molecule type" value="Genomic_DNA"/>
</dbReference>
<dbReference type="CDD" id="cd07043">
    <property type="entry name" value="STAS_anti-anti-sigma_factors"/>
    <property type="match status" value="1"/>
</dbReference>
<dbReference type="InterPro" id="IPR002645">
    <property type="entry name" value="STAS_dom"/>
</dbReference>